<dbReference type="InterPro" id="IPR049457">
    <property type="entry name" value="Emfourin"/>
</dbReference>
<dbReference type="EMBL" id="CP089984">
    <property type="protein sequence ID" value="WXB14388.1"/>
    <property type="molecule type" value="Genomic_DNA"/>
</dbReference>
<organism evidence="1 2">
    <name type="scientific">Pendulispora albinea</name>
    <dbReference type="NCBI Taxonomy" id="2741071"/>
    <lineage>
        <taxon>Bacteria</taxon>
        <taxon>Pseudomonadati</taxon>
        <taxon>Myxococcota</taxon>
        <taxon>Myxococcia</taxon>
        <taxon>Myxococcales</taxon>
        <taxon>Sorangiineae</taxon>
        <taxon>Pendulisporaceae</taxon>
        <taxon>Pendulispora</taxon>
    </lineage>
</organism>
<reference evidence="1 2" key="1">
    <citation type="submission" date="2021-12" db="EMBL/GenBank/DDBJ databases">
        <title>Discovery of the Pendulisporaceae a myxobacterial family with distinct sporulation behavior and unique specialized metabolism.</title>
        <authorList>
            <person name="Garcia R."/>
            <person name="Popoff A."/>
            <person name="Bader C.D."/>
            <person name="Loehr J."/>
            <person name="Walesch S."/>
            <person name="Walt C."/>
            <person name="Boldt J."/>
            <person name="Bunk B."/>
            <person name="Haeckl F.J.F.P.J."/>
            <person name="Gunesch A.P."/>
            <person name="Birkelbach J."/>
            <person name="Nuebel U."/>
            <person name="Pietschmann T."/>
            <person name="Bach T."/>
            <person name="Mueller R."/>
        </authorList>
    </citation>
    <scope>NUCLEOTIDE SEQUENCE [LARGE SCALE GENOMIC DNA]</scope>
    <source>
        <strain evidence="1 2">MSr11954</strain>
    </source>
</reference>
<dbReference type="Pfam" id="PF20242">
    <property type="entry name" value="Emfourin"/>
    <property type="match status" value="1"/>
</dbReference>
<proteinExistence type="predicted"/>
<gene>
    <name evidence="1" type="ORF">LZC94_42005</name>
</gene>
<dbReference type="Proteomes" id="UP001370348">
    <property type="component" value="Chromosome"/>
</dbReference>
<dbReference type="RefSeq" id="WP_394824008.1">
    <property type="nucleotide sequence ID" value="NZ_CP089984.1"/>
</dbReference>
<name>A0ABZ2LU32_9BACT</name>
<protein>
    <submittedName>
        <fullName evidence="1">Uncharacterized protein</fullName>
    </submittedName>
</protein>
<sequence length="103" mass="11160">MRVTLKTSGGVGFFPGLARPIVADTDALEPELSERLRELVENAGFFELPDPISTLSRGAADVRTETLTVEDAARVHEVAAVETSIPEALRELVDFVKEHGTRA</sequence>
<accession>A0ABZ2LU32</accession>
<evidence type="ECO:0000313" key="1">
    <source>
        <dbReference type="EMBL" id="WXB14388.1"/>
    </source>
</evidence>
<keyword evidence="2" id="KW-1185">Reference proteome</keyword>
<evidence type="ECO:0000313" key="2">
    <source>
        <dbReference type="Proteomes" id="UP001370348"/>
    </source>
</evidence>